<organism evidence="1 2">
    <name type="scientific">Escherichia phage ESCO13</name>
    <dbReference type="NCBI Taxonomy" id="1881104"/>
    <lineage>
        <taxon>Viruses</taxon>
        <taxon>Duplodnaviria</taxon>
        <taxon>Heunggongvirae</taxon>
        <taxon>Uroviricota</taxon>
        <taxon>Caudoviricetes</taxon>
        <taxon>Stephanstirmvirinae</taxon>
        <taxon>Phapecoctavirus</taxon>
        <taxon>Phapecoctavirus ESCO13</taxon>
    </lineage>
</organism>
<accession>A0A1D7XFG0</accession>
<evidence type="ECO:0000313" key="1">
    <source>
        <dbReference type="EMBL" id="AOQ27290.1"/>
    </source>
</evidence>
<sequence length="182" mass="20419">MLNAVELAPLIRILVYNPSQEVLPDAMLIQIVQTWIDIIGNEDKDKCAVLWNSLISVLEYLWNNDVLNNNTQTGGAMSRREKMGEVEVEVKFNNGQVTYKSPWEDIYHNYLNGLMVIPGCTAGRGATSKVLIGGVDAREIDRVNSDPNSVNGLGNVASVDRNTRNVNYLRNYGPVSFYRRDK</sequence>
<dbReference type="InterPro" id="IPR058761">
    <property type="entry name" value="PhiTE_adapter-like"/>
</dbReference>
<name>A0A1D7XFG0_9CAUD</name>
<evidence type="ECO:0000313" key="2">
    <source>
        <dbReference type="Proteomes" id="UP000225358"/>
    </source>
</evidence>
<dbReference type="Proteomes" id="UP000225358">
    <property type="component" value="Segment"/>
</dbReference>
<gene>
    <name evidence="1" type="ORF">ESCO13_00166</name>
</gene>
<reference evidence="1" key="1">
    <citation type="submission" date="2017-02" db="EMBL/GenBank/DDBJ databases">
        <title>Complete genome sequence of two Escherichia coli phages, vB_EcoM_ ESCO5 and vB_EcoM_ESCO13, which are related to phAPEC8.</title>
        <authorList>
            <person name="Trotereau A."/>
            <person name="Gonnet M."/>
            <person name="Viardot A."/>
            <person name="Lalmanach A.-C."/>
            <person name="Guabiraba R."/>
            <person name="Chanteloup N."/>
            <person name="Schouler C."/>
        </authorList>
    </citation>
    <scope>NUCLEOTIDE SEQUENCE [LARGE SCALE GENOMIC DNA]</scope>
</reference>
<keyword evidence="2" id="KW-1185">Reference proteome</keyword>
<protein>
    <submittedName>
        <fullName evidence="1">Uncharacterized protein</fullName>
    </submittedName>
</protein>
<dbReference type="EMBL" id="KX552041">
    <property type="protein sequence ID" value="AOQ27290.1"/>
    <property type="molecule type" value="Genomic_DNA"/>
</dbReference>
<proteinExistence type="predicted"/>
<dbReference type="Pfam" id="PF26075">
    <property type="entry name" value="Phage_Adaptor_PhiTE"/>
    <property type="match status" value="1"/>
</dbReference>